<evidence type="ECO:0000256" key="1">
    <source>
        <dbReference type="SAM" id="Phobius"/>
    </source>
</evidence>
<proteinExistence type="predicted"/>
<dbReference type="AlphaFoldDB" id="A0AAE3ATZ0"/>
<dbReference type="Pfam" id="PF04018">
    <property type="entry name" value="VCA0040-like"/>
    <property type="match status" value="1"/>
</dbReference>
<feature type="transmembrane region" description="Helical" evidence="1">
    <location>
        <begin position="206"/>
        <end position="225"/>
    </location>
</feature>
<feature type="transmembrane region" description="Helical" evidence="1">
    <location>
        <begin position="104"/>
        <end position="123"/>
    </location>
</feature>
<feature type="transmembrane region" description="Helical" evidence="1">
    <location>
        <begin position="237"/>
        <end position="261"/>
    </location>
</feature>
<evidence type="ECO:0000313" key="3">
    <source>
        <dbReference type="Proteomes" id="UP001199355"/>
    </source>
</evidence>
<dbReference type="InterPro" id="IPR007163">
    <property type="entry name" value="VCA0040-like"/>
</dbReference>
<feature type="transmembrane region" description="Helical" evidence="1">
    <location>
        <begin position="166"/>
        <end position="186"/>
    </location>
</feature>
<keyword evidence="1" id="KW-0472">Membrane</keyword>
<dbReference type="EMBL" id="JAJEQF010000004">
    <property type="protein sequence ID" value="MCC2166720.1"/>
    <property type="molecule type" value="Genomic_DNA"/>
</dbReference>
<gene>
    <name evidence="2" type="ORF">LKD45_03215</name>
</gene>
<dbReference type="Proteomes" id="UP001199355">
    <property type="component" value="Unassembled WGS sequence"/>
</dbReference>
<reference evidence="2 3" key="1">
    <citation type="submission" date="2021-10" db="EMBL/GenBank/DDBJ databases">
        <title>Anaerobic single-cell dispensing facilitates the cultivation of human gut bacteria.</title>
        <authorList>
            <person name="Afrizal A."/>
        </authorList>
    </citation>
    <scope>NUCLEOTIDE SEQUENCE [LARGE SCALE GENOMIC DNA]</scope>
    <source>
        <strain evidence="2 3">CLA-AA-H244</strain>
    </source>
</reference>
<evidence type="ECO:0000313" key="2">
    <source>
        <dbReference type="EMBL" id="MCC2166720.1"/>
    </source>
</evidence>
<protein>
    <submittedName>
        <fullName evidence="2">DUF368 domain-containing protein</fullName>
    </submittedName>
</protein>
<feature type="transmembrane region" description="Helical" evidence="1">
    <location>
        <begin position="135"/>
        <end position="154"/>
    </location>
</feature>
<dbReference type="PANTHER" id="PTHR37308">
    <property type="entry name" value="INTEGRAL MEMBRANE PROTEIN"/>
    <property type="match status" value="1"/>
</dbReference>
<name>A0AAE3ATZ0_9FIRM</name>
<comment type="caution">
    <text evidence="2">The sequence shown here is derived from an EMBL/GenBank/DDBJ whole genome shotgun (WGS) entry which is preliminary data.</text>
</comment>
<sequence>MIKKKSVEKSNPECRRSLTDRSELQKFVLHLLQGAMIGIGAVLPGISGGVLSVVFGIYEPIMAFLSNPREALSQYGRLLLPVLLGAAGGFLLSARAIGFFLTRYEVLSVCLFVGLIVGMLPSMFREAGEKGRSRWDLYALAGAFFTVLILLSLVRRISVSIPQGLFGNLFCGFCVALSIIVPGMSFSALLMPLGLYTPFMEDVGAVYLPAVVPAVLSAGVTMVLLAKQITRLLERHYSVVFHGIIGIVLAATLVIVPFSAFGNPETAAVSLLCLAAGTGTALLFSVLGEM</sequence>
<keyword evidence="3" id="KW-1185">Reference proteome</keyword>
<accession>A0AAE3ATZ0</accession>
<organism evidence="2 3">
    <name type="scientific">Gallintestinimicrobium propionicum</name>
    <dbReference type="NCBI Taxonomy" id="2981770"/>
    <lineage>
        <taxon>Bacteria</taxon>
        <taxon>Bacillati</taxon>
        <taxon>Bacillota</taxon>
        <taxon>Clostridia</taxon>
        <taxon>Lachnospirales</taxon>
        <taxon>Lachnospiraceae</taxon>
        <taxon>Gallintestinimicrobium</taxon>
    </lineage>
</organism>
<feature type="transmembrane region" description="Helical" evidence="1">
    <location>
        <begin position="78"/>
        <end position="97"/>
    </location>
</feature>
<feature type="transmembrane region" description="Helical" evidence="1">
    <location>
        <begin position="267"/>
        <end position="287"/>
    </location>
</feature>
<feature type="transmembrane region" description="Helical" evidence="1">
    <location>
        <begin position="31"/>
        <end position="58"/>
    </location>
</feature>
<dbReference type="RefSeq" id="WP_308727748.1">
    <property type="nucleotide sequence ID" value="NZ_JAJEQF010000004.1"/>
</dbReference>
<keyword evidence="1" id="KW-0812">Transmembrane</keyword>
<dbReference type="PANTHER" id="PTHR37308:SF1">
    <property type="entry name" value="POLYPRENYL-PHOSPHATE TRANSPORTER"/>
    <property type="match status" value="1"/>
</dbReference>
<keyword evidence="1" id="KW-1133">Transmembrane helix</keyword>